<accession>A0ABV9T3N2</accession>
<dbReference type="EMBL" id="JBHSJJ010000007">
    <property type="protein sequence ID" value="MFC4872810.1"/>
    <property type="molecule type" value="Genomic_DNA"/>
</dbReference>
<keyword evidence="3 4" id="KW-0408">Iron</keyword>
<evidence type="ECO:0000256" key="2">
    <source>
        <dbReference type="ARBA" id="ARBA00022723"/>
    </source>
</evidence>
<gene>
    <name evidence="8" type="ORF">ACFPFU_14030</name>
</gene>
<proteinExistence type="predicted"/>
<evidence type="ECO:0000313" key="8">
    <source>
        <dbReference type="EMBL" id="MFC4872810.1"/>
    </source>
</evidence>
<evidence type="ECO:0000313" key="9">
    <source>
        <dbReference type="Proteomes" id="UP001595818"/>
    </source>
</evidence>
<feature type="domain" description="Cytochrome c" evidence="7">
    <location>
        <begin position="213"/>
        <end position="303"/>
    </location>
</feature>
<evidence type="ECO:0000256" key="1">
    <source>
        <dbReference type="ARBA" id="ARBA00022617"/>
    </source>
</evidence>
<dbReference type="PANTHER" id="PTHR35008:SF4">
    <property type="entry name" value="BLL4482 PROTEIN"/>
    <property type="match status" value="1"/>
</dbReference>
<organism evidence="8 9">
    <name type="scientific">Negadavirga shengliensis</name>
    <dbReference type="NCBI Taxonomy" id="1389218"/>
    <lineage>
        <taxon>Bacteria</taxon>
        <taxon>Pseudomonadati</taxon>
        <taxon>Bacteroidota</taxon>
        <taxon>Cytophagia</taxon>
        <taxon>Cytophagales</taxon>
        <taxon>Cyclobacteriaceae</taxon>
        <taxon>Negadavirga</taxon>
    </lineage>
</organism>
<dbReference type="Pfam" id="PF00034">
    <property type="entry name" value="Cytochrom_C"/>
    <property type="match status" value="1"/>
</dbReference>
<keyword evidence="6" id="KW-0812">Transmembrane</keyword>
<reference evidence="9" key="1">
    <citation type="journal article" date="2019" name="Int. J. Syst. Evol. Microbiol.">
        <title>The Global Catalogue of Microorganisms (GCM) 10K type strain sequencing project: providing services to taxonomists for standard genome sequencing and annotation.</title>
        <authorList>
            <consortium name="The Broad Institute Genomics Platform"/>
            <consortium name="The Broad Institute Genome Sequencing Center for Infectious Disease"/>
            <person name="Wu L."/>
            <person name="Ma J."/>
        </authorList>
    </citation>
    <scope>NUCLEOTIDE SEQUENCE [LARGE SCALE GENOMIC DNA]</scope>
    <source>
        <strain evidence="9">CGMCC 4.7466</strain>
    </source>
</reference>
<evidence type="ECO:0000259" key="7">
    <source>
        <dbReference type="PROSITE" id="PS51007"/>
    </source>
</evidence>
<dbReference type="InterPro" id="IPR051459">
    <property type="entry name" value="Cytochrome_c-type_DH"/>
</dbReference>
<dbReference type="Gene3D" id="1.10.760.10">
    <property type="entry name" value="Cytochrome c-like domain"/>
    <property type="match status" value="2"/>
</dbReference>
<dbReference type="SUPFAM" id="SSF46626">
    <property type="entry name" value="Cytochrome c"/>
    <property type="match status" value="2"/>
</dbReference>
<keyword evidence="6" id="KW-1133">Transmembrane helix</keyword>
<dbReference type="Pfam" id="PF21342">
    <property type="entry name" value="SoxA-TsdA_cyt-c"/>
    <property type="match status" value="1"/>
</dbReference>
<name>A0ABV9T3N2_9BACT</name>
<evidence type="ECO:0000256" key="5">
    <source>
        <dbReference type="SAM" id="MobiDB-lite"/>
    </source>
</evidence>
<feature type="region of interest" description="Disordered" evidence="5">
    <location>
        <begin position="51"/>
        <end position="85"/>
    </location>
</feature>
<protein>
    <submittedName>
        <fullName evidence="8">C-type cytochrome</fullName>
    </submittedName>
</protein>
<evidence type="ECO:0000256" key="4">
    <source>
        <dbReference type="PROSITE-ProRule" id="PRU00433"/>
    </source>
</evidence>
<keyword evidence="2 4" id="KW-0479">Metal-binding</keyword>
<dbReference type="Proteomes" id="UP001595818">
    <property type="component" value="Unassembled WGS sequence"/>
</dbReference>
<comment type="caution">
    <text evidence="8">The sequence shown here is derived from an EMBL/GenBank/DDBJ whole genome shotgun (WGS) entry which is preliminary data.</text>
</comment>
<sequence length="350" mass="39245">MITEEVLVRSINRLIRLIWVLILCAFTSIVLHLTGTKIKWLETGFRENPVHKEPTSFQDSKPPVSGSGTQLWQAPDTASIPSTPRGDLIRYGRDLISHTSMFLGPKGKVANISNGMNCQNCHLKAGTVPFGNNYGRVAAVYPQFRNRSGTVEGFEKRVNDCIERSLNGQKLDENSREMKAMVAYLKWVGKDVGLEESFNGLGLIPLQLLDRPADPIRGNEVYIKFCARCHGENGEGELAKNGLEWLYPPLFGEDSYNTGAGLYRISMFASYVKYNMPYGVTFENPFLSDEEAWDVAAYVNSMARPEKDLSGDWPDISKKPFDHPFGPYADGFLEEQHKYGPFGPIKAVYQ</sequence>
<dbReference type="InterPro" id="IPR009056">
    <property type="entry name" value="Cyt_c-like_dom"/>
</dbReference>
<dbReference type="PANTHER" id="PTHR35008">
    <property type="entry name" value="BLL4482 PROTEIN-RELATED"/>
    <property type="match status" value="1"/>
</dbReference>
<keyword evidence="6" id="KW-0472">Membrane</keyword>
<evidence type="ECO:0000256" key="3">
    <source>
        <dbReference type="ARBA" id="ARBA00023004"/>
    </source>
</evidence>
<dbReference type="InterPro" id="IPR036909">
    <property type="entry name" value="Cyt_c-like_dom_sf"/>
</dbReference>
<dbReference type="PROSITE" id="PS51007">
    <property type="entry name" value="CYTC"/>
    <property type="match status" value="1"/>
</dbReference>
<keyword evidence="9" id="KW-1185">Reference proteome</keyword>
<keyword evidence="1 4" id="KW-0349">Heme</keyword>
<dbReference type="RefSeq" id="WP_377065390.1">
    <property type="nucleotide sequence ID" value="NZ_JBHSJJ010000007.1"/>
</dbReference>
<evidence type="ECO:0000256" key="6">
    <source>
        <dbReference type="SAM" id="Phobius"/>
    </source>
</evidence>
<feature type="transmembrane region" description="Helical" evidence="6">
    <location>
        <begin position="14"/>
        <end position="33"/>
    </location>
</feature>